<dbReference type="InterPro" id="IPR046341">
    <property type="entry name" value="SET_dom_sf"/>
</dbReference>
<dbReference type="CDD" id="cd10527">
    <property type="entry name" value="SET_LSMT"/>
    <property type="match status" value="1"/>
</dbReference>
<evidence type="ECO:0000313" key="2">
    <source>
        <dbReference type="EMBL" id="GHP04533.1"/>
    </source>
</evidence>
<evidence type="ECO:0000313" key="3">
    <source>
        <dbReference type="Proteomes" id="UP000660262"/>
    </source>
</evidence>
<organism evidence="2 3">
    <name type="scientific">Pycnococcus provasolii</name>
    <dbReference type="NCBI Taxonomy" id="41880"/>
    <lineage>
        <taxon>Eukaryota</taxon>
        <taxon>Viridiplantae</taxon>
        <taxon>Chlorophyta</taxon>
        <taxon>Pseudoscourfieldiophyceae</taxon>
        <taxon>Pseudoscourfieldiales</taxon>
        <taxon>Pycnococcaceae</taxon>
        <taxon>Pycnococcus</taxon>
    </lineage>
</organism>
<accession>A0A830HDF1</accession>
<feature type="compositionally biased region" description="Low complexity" evidence="1">
    <location>
        <begin position="263"/>
        <end position="274"/>
    </location>
</feature>
<dbReference type="Gene3D" id="3.90.1410.10">
    <property type="entry name" value="set domain protein methyltransferase, domain 1"/>
    <property type="match status" value="1"/>
</dbReference>
<feature type="region of interest" description="Disordered" evidence="1">
    <location>
        <begin position="233"/>
        <end position="274"/>
    </location>
</feature>
<feature type="region of interest" description="Disordered" evidence="1">
    <location>
        <begin position="399"/>
        <end position="448"/>
    </location>
</feature>
<sequence length="571" mass="63271">MPSATSADARARKLASWLTANGVRTSNLRFAPSPDGQVAVYATRRLEADETVGWIPKQCILSPINSRVGELLREHEISHGLALTAAVLFERASATSRWRDYFDYFMPKDKATGASLPMCWKFDATTAGCRAATRAIEATAMLGSRFRADFRGMQDDYESLKLAGVLDEMQRMLCAEGKMRPKAVREALSLKAFVAAASFVASRSFPADSSKHGLSLVPLADAFNHATDAEHIHVEGDDESDEENDEENDDEDRSSKRPRRSSDASAPSLPSAPSDYLGIRTVRCADRNSELYNTYGEQTFATLLYKYGFVETSRDDVRFASIPREIHDRWLPCERKAANHLLERVSVGTRHDILPLRWQAAFDDGDDAATAADVVVLAVESSTDTRGVAVLLGLMDENDIDNEEKDSDSENDTDNDSDSDSEECPTLVPLRVDASDDSDSEDGAYCGEDEDGDDVFHFGLSRSSDFAFDTRMLRALHVANDIVVRDAPPKLAAERWCAVRDTASLTKNYDVLNRYRRVLSTQYQRLANLGLKSGCDSSPLGLAHHLISYEREWLYAACEAVDERIQEISVL</sequence>
<dbReference type="Proteomes" id="UP000660262">
    <property type="component" value="Unassembled WGS sequence"/>
</dbReference>
<feature type="compositionally biased region" description="Acidic residues" evidence="1">
    <location>
        <begin position="435"/>
        <end position="448"/>
    </location>
</feature>
<dbReference type="PANTHER" id="PTHR13271">
    <property type="entry name" value="UNCHARACTERIZED PUTATIVE METHYLTRANSFERASE"/>
    <property type="match status" value="1"/>
</dbReference>
<dbReference type="EMBL" id="BNJQ01000008">
    <property type="protein sequence ID" value="GHP04533.1"/>
    <property type="molecule type" value="Genomic_DNA"/>
</dbReference>
<dbReference type="GO" id="GO:0016279">
    <property type="term" value="F:protein-lysine N-methyltransferase activity"/>
    <property type="evidence" value="ECO:0007669"/>
    <property type="project" value="TreeGrafter"/>
</dbReference>
<evidence type="ECO:0008006" key="4">
    <source>
        <dbReference type="Google" id="ProtNLM"/>
    </source>
</evidence>
<name>A0A830HDF1_9CHLO</name>
<proteinExistence type="predicted"/>
<dbReference type="AlphaFoldDB" id="A0A830HDF1"/>
<gene>
    <name evidence="2" type="ORF">PPROV_000328700</name>
</gene>
<feature type="compositionally biased region" description="Acidic residues" evidence="1">
    <location>
        <begin position="399"/>
        <end position="423"/>
    </location>
</feature>
<dbReference type="InterPro" id="IPR050600">
    <property type="entry name" value="SETD3_SETD6_MTase"/>
</dbReference>
<comment type="caution">
    <text evidence="2">The sequence shown here is derived from an EMBL/GenBank/DDBJ whole genome shotgun (WGS) entry which is preliminary data.</text>
</comment>
<feature type="compositionally biased region" description="Acidic residues" evidence="1">
    <location>
        <begin position="236"/>
        <end position="252"/>
    </location>
</feature>
<protein>
    <recommendedName>
        <fullName evidence="4">SET domain-containing protein</fullName>
    </recommendedName>
</protein>
<dbReference type="OrthoDB" id="441812at2759"/>
<evidence type="ECO:0000256" key="1">
    <source>
        <dbReference type="SAM" id="MobiDB-lite"/>
    </source>
</evidence>
<reference evidence="2" key="1">
    <citation type="submission" date="2020-10" db="EMBL/GenBank/DDBJ databases">
        <title>Unveiling of a novel bifunctional photoreceptor, Dualchrome1, isolated from a cosmopolitan green alga.</title>
        <authorList>
            <person name="Suzuki S."/>
            <person name="Kawachi M."/>
        </authorList>
    </citation>
    <scope>NUCLEOTIDE SEQUENCE</scope>
    <source>
        <strain evidence="2">NIES 2893</strain>
    </source>
</reference>
<keyword evidence="3" id="KW-1185">Reference proteome</keyword>
<dbReference type="SUPFAM" id="SSF82199">
    <property type="entry name" value="SET domain"/>
    <property type="match status" value="1"/>
</dbReference>